<protein>
    <recommendedName>
        <fullName evidence="2">Sulfurtransferase</fullName>
    </recommendedName>
</protein>
<proteinExistence type="predicted"/>
<dbReference type="InterPro" id="IPR036873">
    <property type="entry name" value="Rhodanese-like_dom_sf"/>
</dbReference>
<gene>
    <name evidence="5" type="ORF">LUZ63_023330</name>
</gene>
<dbReference type="InterPro" id="IPR051126">
    <property type="entry name" value="Thiosulfate_sulfurtransferase"/>
</dbReference>
<sequence length="332" mass="37074">MAGSRSRRCTTPGRRCGVHPTPPVPPPRPRRSRDRRVRHHVRRLRGVRRARASRFGRLAGGTPRTARPRVVESDEDVLLYETGHIPGAVKIDWHTELNDPVVRDYVDGEGFAELLSRKGIARDDTVVIYGDKNNWWAAYALWVFSLFGHEDVRLLDGGRDKWIAEGRPITTEPTTRESVEYPVVERDDTLLRAYKDDVLAHLGNPLIDVRSPEEYSGERTTAPAYPEEGALRAGHIPSAQSVPWAQAVAADGGFKSRAELDAIYRDGAGLADGDEIVAYCRIGERSSHTWFVLKHLLGFEDVRNYDGSWTEWGSAVRVPIVTGSEPGEVPGR</sequence>
<dbReference type="SMART" id="SM00450">
    <property type="entry name" value="RHOD"/>
    <property type="match status" value="2"/>
</dbReference>
<dbReference type="Pfam" id="PF00581">
    <property type="entry name" value="Rhodanese"/>
    <property type="match status" value="2"/>
</dbReference>
<feature type="domain" description="Rhodanese" evidence="4">
    <location>
        <begin position="80"/>
        <end position="171"/>
    </location>
</feature>
<dbReference type="GO" id="GO:0004792">
    <property type="term" value="F:thiosulfate-cyanide sulfurtransferase activity"/>
    <property type="evidence" value="ECO:0007669"/>
    <property type="project" value="InterPro"/>
</dbReference>
<keyword evidence="2" id="KW-0808">Transferase</keyword>
<dbReference type="InterPro" id="IPR001763">
    <property type="entry name" value="Rhodanese-like_dom"/>
</dbReference>
<comment type="caution">
    <text evidence="5">The sequence shown here is derived from an EMBL/GenBank/DDBJ whole genome shotgun (WGS) entry which is preliminary data.</text>
</comment>
<dbReference type="PROSITE" id="PS00683">
    <property type="entry name" value="RHODANESE_2"/>
    <property type="match status" value="1"/>
</dbReference>
<keyword evidence="6" id="KW-1185">Reference proteome</keyword>
<dbReference type="InterPro" id="IPR001307">
    <property type="entry name" value="Thiosulphate_STrfase_CS"/>
</dbReference>
<dbReference type="OrthoDB" id="270167at2759"/>
<dbReference type="PANTHER" id="PTHR43855:SF1">
    <property type="entry name" value="THIOSULFATE SULFURTRANSFERASE"/>
    <property type="match status" value="1"/>
</dbReference>
<dbReference type="Proteomes" id="UP001151287">
    <property type="component" value="Unassembled WGS sequence"/>
</dbReference>
<feature type="compositionally biased region" description="Basic residues" evidence="3">
    <location>
        <begin position="28"/>
        <end position="38"/>
    </location>
</feature>
<dbReference type="PROSITE" id="PS00380">
    <property type="entry name" value="RHODANESE_1"/>
    <property type="match status" value="1"/>
</dbReference>
<dbReference type="CDD" id="cd01449">
    <property type="entry name" value="TST_Repeat_2"/>
    <property type="match status" value="1"/>
</dbReference>
<evidence type="ECO:0000256" key="1">
    <source>
        <dbReference type="ARBA" id="ARBA00022737"/>
    </source>
</evidence>
<feature type="region of interest" description="Disordered" evidence="3">
    <location>
        <begin position="1"/>
        <end position="38"/>
    </location>
</feature>
<dbReference type="PANTHER" id="PTHR43855">
    <property type="entry name" value="THIOSULFATE SULFURTRANSFERASE"/>
    <property type="match status" value="1"/>
</dbReference>
<evidence type="ECO:0000259" key="4">
    <source>
        <dbReference type="PROSITE" id="PS50206"/>
    </source>
</evidence>
<dbReference type="Gene3D" id="3.40.250.10">
    <property type="entry name" value="Rhodanese-like domain"/>
    <property type="match status" value="2"/>
</dbReference>
<organism evidence="5 6">
    <name type="scientific">Rhynchospora breviuscula</name>
    <dbReference type="NCBI Taxonomy" id="2022672"/>
    <lineage>
        <taxon>Eukaryota</taxon>
        <taxon>Viridiplantae</taxon>
        <taxon>Streptophyta</taxon>
        <taxon>Embryophyta</taxon>
        <taxon>Tracheophyta</taxon>
        <taxon>Spermatophyta</taxon>
        <taxon>Magnoliopsida</taxon>
        <taxon>Liliopsida</taxon>
        <taxon>Poales</taxon>
        <taxon>Cyperaceae</taxon>
        <taxon>Cyperoideae</taxon>
        <taxon>Rhynchosporeae</taxon>
        <taxon>Rhynchospora</taxon>
    </lineage>
</organism>
<evidence type="ECO:0000256" key="3">
    <source>
        <dbReference type="SAM" id="MobiDB-lite"/>
    </source>
</evidence>
<feature type="domain" description="Rhodanese" evidence="4">
    <location>
        <begin position="206"/>
        <end position="321"/>
    </location>
</feature>
<evidence type="ECO:0000313" key="5">
    <source>
        <dbReference type="EMBL" id="KAJ1681457.1"/>
    </source>
</evidence>
<dbReference type="CDD" id="cd01448">
    <property type="entry name" value="TST_Repeat_1"/>
    <property type="match status" value="1"/>
</dbReference>
<dbReference type="AlphaFoldDB" id="A0A9P9Z367"/>
<accession>A0A9P9Z367</accession>
<keyword evidence="1" id="KW-0677">Repeat</keyword>
<dbReference type="EMBL" id="JAMQYH010001054">
    <property type="protein sequence ID" value="KAJ1681457.1"/>
    <property type="molecule type" value="Genomic_DNA"/>
</dbReference>
<dbReference type="PROSITE" id="PS50206">
    <property type="entry name" value="RHODANESE_3"/>
    <property type="match status" value="2"/>
</dbReference>
<evidence type="ECO:0000313" key="6">
    <source>
        <dbReference type="Proteomes" id="UP001151287"/>
    </source>
</evidence>
<name>A0A9P9Z367_9POAL</name>
<evidence type="ECO:0000256" key="2">
    <source>
        <dbReference type="RuleBase" id="RU000507"/>
    </source>
</evidence>
<dbReference type="SUPFAM" id="SSF52821">
    <property type="entry name" value="Rhodanese/Cell cycle control phosphatase"/>
    <property type="match status" value="2"/>
</dbReference>
<reference evidence="5" key="1">
    <citation type="journal article" date="2022" name="Cell">
        <title>Repeat-based holocentromeres influence genome architecture and karyotype evolution.</title>
        <authorList>
            <person name="Hofstatter P.G."/>
            <person name="Thangavel G."/>
            <person name="Lux T."/>
            <person name="Neumann P."/>
            <person name="Vondrak T."/>
            <person name="Novak P."/>
            <person name="Zhang M."/>
            <person name="Costa L."/>
            <person name="Castellani M."/>
            <person name="Scott A."/>
            <person name="Toegelov H."/>
            <person name="Fuchs J."/>
            <person name="Mata-Sucre Y."/>
            <person name="Dias Y."/>
            <person name="Vanzela A.L.L."/>
            <person name="Huettel B."/>
            <person name="Almeida C.C.S."/>
            <person name="Simkova H."/>
            <person name="Souza G."/>
            <person name="Pedrosa-Harand A."/>
            <person name="Macas J."/>
            <person name="Mayer K.F.X."/>
            <person name="Houben A."/>
            <person name="Marques A."/>
        </authorList>
    </citation>
    <scope>NUCLEOTIDE SEQUENCE</scope>
    <source>
        <strain evidence="5">RhyBre1mFocal</strain>
    </source>
</reference>